<dbReference type="Proteomes" id="UP000028582">
    <property type="component" value="Unassembled WGS sequence"/>
</dbReference>
<protein>
    <submittedName>
        <fullName evidence="1">Uncharacterized protein</fullName>
    </submittedName>
</protein>
<comment type="caution">
    <text evidence="1">The sequence shown here is derived from an EMBL/GenBank/DDBJ whole genome shotgun (WGS) entry which is preliminary data.</text>
</comment>
<proteinExistence type="predicted"/>
<feature type="non-terminal residue" evidence="1">
    <location>
        <position position="1"/>
    </location>
</feature>
<evidence type="ECO:0000313" key="2">
    <source>
        <dbReference type="Proteomes" id="UP000028582"/>
    </source>
</evidence>
<dbReference type="EMBL" id="ANJA01002320">
    <property type="protein sequence ID" value="ETO70537.1"/>
    <property type="molecule type" value="Genomic_DNA"/>
</dbReference>
<name>A0A080ZV76_PHYNI</name>
<organism evidence="1 2">
    <name type="scientific">Phytophthora nicotianae P1976</name>
    <dbReference type="NCBI Taxonomy" id="1317066"/>
    <lineage>
        <taxon>Eukaryota</taxon>
        <taxon>Sar</taxon>
        <taxon>Stramenopiles</taxon>
        <taxon>Oomycota</taxon>
        <taxon>Peronosporomycetes</taxon>
        <taxon>Peronosporales</taxon>
        <taxon>Peronosporaceae</taxon>
        <taxon>Phytophthora</taxon>
    </lineage>
</organism>
<dbReference type="AlphaFoldDB" id="A0A080ZV76"/>
<gene>
    <name evidence="1" type="ORF">F444_12991</name>
</gene>
<evidence type="ECO:0000313" key="1">
    <source>
        <dbReference type="EMBL" id="ETO70537.1"/>
    </source>
</evidence>
<accession>A0A080ZV76</accession>
<reference evidence="1 2" key="1">
    <citation type="submission" date="2013-11" db="EMBL/GenBank/DDBJ databases">
        <title>The Genome Sequence of Phytophthora parasitica P1976.</title>
        <authorList>
            <consortium name="The Broad Institute Genomics Platform"/>
            <person name="Russ C."/>
            <person name="Tyler B."/>
            <person name="Panabieres F."/>
            <person name="Shan W."/>
            <person name="Tripathy S."/>
            <person name="Grunwald N."/>
            <person name="Machado M."/>
            <person name="Johnson C.S."/>
            <person name="Walker B."/>
            <person name="Young S."/>
            <person name="Zeng Q."/>
            <person name="Gargeya S."/>
            <person name="Fitzgerald M."/>
            <person name="Haas B."/>
            <person name="Abouelleil A."/>
            <person name="Allen A.W."/>
            <person name="Alvarado L."/>
            <person name="Arachchi H.M."/>
            <person name="Berlin A.M."/>
            <person name="Chapman S.B."/>
            <person name="Gainer-Dewar J."/>
            <person name="Goldberg J."/>
            <person name="Griggs A."/>
            <person name="Gujja S."/>
            <person name="Hansen M."/>
            <person name="Howarth C."/>
            <person name="Imamovic A."/>
            <person name="Ireland A."/>
            <person name="Larimer J."/>
            <person name="McCowan C."/>
            <person name="Murphy C."/>
            <person name="Pearson M."/>
            <person name="Poon T.W."/>
            <person name="Priest M."/>
            <person name="Roberts A."/>
            <person name="Saif S."/>
            <person name="Shea T."/>
            <person name="Sisk P."/>
            <person name="Sykes S."/>
            <person name="Wortman J."/>
            <person name="Nusbaum C."/>
            <person name="Birren B."/>
        </authorList>
    </citation>
    <scope>NUCLEOTIDE SEQUENCE [LARGE SCALE GENOMIC DNA]</scope>
    <source>
        <strain evidence="1 2">P1976</strain>
    </source>
</reference>
<sequence length="32" mass="3320">QHLSISLLASVAKTGQLSKSPPAAMQFGENHA</sequence>